<proteinExistence type="predicted"/>
<accession>A0A1M5A7L9</accession>
<sequence>MDDKKIKRYIFIFLFLVIIIIYFESYILNKDFNKVFFINDKNEMIRRYNSSTPIKMIVSMKYLSFYEIKDPDFIFDIWERINKLPVYNYISPSTEEENYKGIFGKIYFLDGSIKYFEIEKNIKINDMIYGTENNEDLQYIKERIKEELFLPINLANEVVNENNKVIAFNHEKGVYIEDYKNKNKLYKILTTSEKVVSAKIIGKILEDNNIPLFKIKILNNNNKGFLQINVLNNDYFTIYYLNTFLYMMKGNILTFLKNLF</sequence>
<protein>
    <submittedName>
        <fullName evidence="2">Uncharacterized protein</fullName>
    </submittedName>
</protein>
<evidence type="ECO:0000313" key="3">
    <source>
        <dbReference type="Proteomes" id="UP000184334"/>
    </source>
</evidence>
<reference evidence="2" key="1">
    <citation type="submission" date="2016-11" db="EMBL/GenBank/DDBJ databases">
        <authorList>
            <person name="Varghese N."/>
            <person name="Submissions S."/>
        </authorList>
    </citation>
    <scope>NUCLEOTIDE SEQUENCE [LARGE SCALE GENOMIC DNA]</scope>
    <source>
        <strain evidence="2">DSM 16785</strain>
    </source>
</reference>
<feature type="transmembrane region" description="Helical" evidence="1">
    <location>
        <begin position="9"/>
        <end position="28"/>
    </location>
</feature>
<keyword evidence="1" id="KW-1133">Transmembrane helix</keyword>
<dbReference type="STRING" id="1122195.SAMN02745164_02117"/>
<comment type="caution">
    <text evidence="2">The sequence shown here is derived from an EMBL/GenBank/DDBJ whole genome shotgun (WGS) entry which is preliminary data.</text>
</comment>
<dbReference type="AlphaFoldDB" id="A0A1M5A7L9"/>
<keyword evidence="1" id="KW-0812">Transmembrane</keyword>
<dbReference type="EMBL" id="FQUI01000054">
    <property type="protein sequence ID" value="SHF26165.1"/>
    <property type="molecule type" value="Genomic_DNA"/>
</dbReference>
<dbReference type="Proteomes" id="UP000184334">
    <property type="component" value="Unassembled WGS sequence"/>
</dbReference>
<dbReference type="Pfam" id="PF13057">
    <property type="entry name" value="DUF3919"/>
    <property type="match status" value="1"/>
</dbReference>
<keyword evidence="3" id="KW-1185">Reference proteome</keyword>
<evidence type="ECO:0000313" key="2">
    <source>
        <dbReference type="EMBL" id="SHF26165.1"/>
    </source>
</evidence>
<dbReference type="RefSeq" id="WP_072865998.1">
    <property type="nucleotide sequence ID" value="NZ_FQUI01000054.1"/>
</dbReference>
<name>A0A1M5A7L9_MARH1</name>
<evidence type="ECO:0000256" key="1">
    <source>
        <dbReference type="SAM" id="Phobius"/>
    </source>
</evidence>
<organism evidence="2 3">
    <name type="scientific">Marinitoga hydrogenitolerans (strain DSM 16785 / JCM 12826 / AT1271)</name>
    <dbReference type="NCBI Taxonomy" id="1122195"/>
    <lineage>
        <taxon>Bacteria</taxon>
        <taxon>Thermotogati</taxon>
        <taxon>Thermotogota</taxon>
        <taxon>Thermotogae</taxon>
        <taxon>Petrotogales</taxon>
        <taxon>Petrotogaceae</taxon>
        <taxon>Marinitoga</taxon>
    </lineage>
</organism>
<gene>
    <name evidence="2" type="ORF">SAMN02745164_02117</name>
</gene>
<dbReference type="InterPro" id="IPR025031">
    <property type="entry name" value="DUF3919"/>
</dbReference>
<keyword evidence="1" id="KW-0472">Membrane</keyword>
<dbReference type="OrthoDB" id="47188at2"/>